<proteinExistence type="predicted"/>
<organism evidence="2 3">
    <name type="scientific">Serratia nematodiphila</name>
    <dbReference type="NCBI Taxonomy" id="458197"/>
    <lineage>
        <taxon>Bacteria</taxon>
        <taxon>Pseudomonadati</taxon>
        <taxon>Pseudomonadota</taxon>
        <taxon>Gammaproteobacteria</taxon>
        <taxon>Enterobacterales</taxon>
        <taxon>Yersiniaceae</taxon>
        <taxon>Serratia</taxon>
    </lineage>
</organism>
<reference evidence="2 3" key="1">
    <citation type="submission" date="2016-10" db="EMBL/GenBank/DDBJ databases">
        <authorList>
            <person name="Varghese N."/>
            <person name="Submissions S."/>
        </authorList>
    </citation>
    <scope>NUCLEOTIDE SEQUENCE [LARGE SCALE GENOMIC DNA]</scope>
    <source>
        <strain evidence="2 3">CGMCC 1.6853</strain>
    </source>
</reference>
<sequence>MQSQSVLIIGVGGLGTSMVREAVERGLRVSVLVRNKTKLEAALGSELLAKLDRVVVGDGTNPQVVTEASSGVDIVLSGRGADPHLAQTLAAAVKQNGVSKLCWPAGTTNVLDEDGVTPNYKRLLHLGNWVESAYRAHGACIDAIQQSGINYVIFCAGRMTSVGHRSQDVRASVRINRDAGPFVSYEDAAWVMLEGATTHEYDRQLVSATTER</sequence>
<gene>
    <name evidence="2" type="ORF">SAMN02927935_01131</name>
</gene>
<dbReference type="InterPro" id="IPR016040">
    <property type="entry name" value="NAD(P)-bd_dom"/>
</dbReference>
<dbReference type="PANTHER" id="PTHR43355">
    <property type="entry name" value="FLAVIN REDUCTASE (NADPH)"/>
    <property type="match status" value="1"/>
</dbReference>
<keyword evidence="3" id="KW-1185">Reference proteome</keyword>
<comment type="caution">
    <text evidence="2">The sequence shown here is derived from an EMBL/GenBank/DDBJ whole genome shotgun (WGS) entry which is preliminary data.</text>
</comment>
<feature type="domain" description="NAD(P)-binding" evidence="1">
    <location>
        <begin position="12"/>
        <end position="194"/>
    </location>
</feature>
<dbReference type="PANTHER" id="PTHR43355:SF2">
    <property type="entry name" value="FLAVIN REDUCTASE (NADPH)"/>
    <property type="match status" value="1"/>
</dbReference>
<evidence type="ECO:0000313" key="3">
    <source>
        <dbReference type="Proteomes" id="UP000183031"/>
    </source>
</evidence>
<evidence type="ECO:0000259" key="1">
    <source>
        <dbReference type="Pfam" id="PF13460"/>
    </source>
</evidence>
<dbReference type="RefSeq" id="WP_033631585.1">
    <property type="nucleotide sequence ID" value="NZ_CBCSIN010000006.1"/>
</dbReference>
<evidence type="ECO:0000313" key="2">
    <source>
        <dbReference type="EMBL" id="SCY24556.1"/>
    </source>
</evidence>
<dbReference type="Proteomes" id="UP000183031">
    <property type="component" value="Unassembled WGS sequence"/>
</dbReference>
<dbReference type="Gene3D" id="3.40.50.720">
    <property type="entry name" value="NAD(P)-binding Rossmann-like Domain"/>
    <property type="match status" value="1"/>
</dbReference>
<dbReference type="InterPro" id="IPR036291">
    <property type="entry name" value="NAD(P)-bd_dom_sf"/>
</dbReference>
<dbReference type="EMBL" id="FMUT01000003">
    <property type="protein sequence ID" value="SCY24556.1"/>
    <property type="molecule type" value="Genomic_DNA"/>
</dbReference>
<dbReference type="SUPFAM" id="SSF51735">
    <property type="entry name" value="NAD(P)-binding Rossmann-fold domains"/>
    <property type="match status" value="1"/>
</dbReference>
<protein>
    <recommendedName>
        <fullName evidence="1">NAD(P)-binding domain-containing protein</fullName>
    </recommendedName>
</protein>
<accession>A0A1G5EC70</accession>
<dbReference type="InterPro" id="IPR051606">
    <property type="entry name" value="Polyketide_Oxido-like"/>
</dbReference>
<name>A0A1G5EC70_9GAMM</name>
<dbReference type="Pfam" id="PF13460">
    <property type="entry name" value="NAD_binding_10"/>
    <property type="match status" value="1"/>
</dbReference>